<evidence type="ECO:0000313" key="2">
    <source>
        <dbReference type="EMBL" id="EED87213.1"/>
    </source>
</evidence>
<dbReference type="RefSeq" id="XP_002296517.1">
    <property type="nucleotide sequence ID" value="XM_002296481.1"/>
</dbReference>
<dbReference type="GeneID" id="7443257"/>
<dbReference type="PaxDb" id="35128-Thaps24293"/>
<accession>B8LBN4</accession>
<dbReference type="HOGENOM" id="CLU_088785_0_0_1"/>
<dbReference type="EMBL" id="DS999415">
    <property type="protein sequence ID" value="EED87213.1"/>
    <property type="molecule type" value="Genomic_DNA"/>
</dbReference>
<name>B8LBN4_THAPS</name>
<protein>
    <recommendedName>
        <fullName evidence="4">Pherophorin domain-containing protein</fullName>
    </recommendedName>
</protein>
<gene>
    <name evidence="2" type="ORF">THAPSDRAFT_24293</name>
</gene>
<reference evidence="2 3" key="2">
    <citation type="journal article" date="2008" name="Nature">
        <title>The Phaeodactylum genome reveals the evolutionary history of diatom genomes.</title>
        <authorList>
            <person name="Bowler C."/>
            <person name="Allen A.E."/>
            <person name="Badger J.H."/>
            <person name="Grimwood J."/>
            <person name="Jabbari K."/>
            <person name="Kuo A."/>
            <person name="Maheswari U."/>
            <person name="Martens C."/>
            <person name="Maumus F."/>
            <person name="Otillar R.P."/>
            <person name="Rayko E."/>
            <person name="Salamov A."/>
            <person name="Vandepoele K."/>
            <person name="Beszteri B."/>
            <person name="Gruber A."/>
            <person name="Heijde M."/>
            <person name="Katinka M."/>
            <person name="Mock T."/>
            <person name="Valentin K."/>
            <person name="Verret F."/>
            <person name="Berges J.A."/>
            <person name="Brownlee C."/>
            <person name="Cadoret J.P."/>
            <person name="Chiovitti A."/>
            <person name="Choi C.J."/>
            <person name="Coesel S."/>
            <person name="De Martino A."/>
            <person name="Detter J.C."/>
            <person name="Durkin C."/>
            <person name="Falciatore A."/>
            <person name="Fournet J."/>
            <person name="Haruta M."/>
            <person name="Huysman M.J."/>
            <person name="Jenkins B.D."/>
            <person name="Jiroutova K."/>
            <person name="Jorgensen R.E."/>
            <person name="Joubert Y."/>
            <person name="Kaplan A."/>
            <person name="Kroger N."/>
            <person name="Kroth P.G."/>
            <person name="La Roche J."/>
            <person name="Lindquist E."/>
            <person name="Lommer M."/>
            <person name="Martin-Jezequel V."/>
            <person name="Lopez P.J."/>
            <person name="Lucas S."/>
            <person name="Mangogna M."/>
            <person name="McGinnis K."/>
            <person name="Medlin L.K."/>
            <person name="Montsant A."/>
            <person name="Oudot-Le Secq M.P."/>
            <person name="Napoli C."/>
            <person name="Obornik M."/>
            <person name="Parker M.S."/>
            <person name="Petit J.L."/>
            <person name="Porcel B.M."/>
            <person name="Poulsen N."/>
            <person name="Robison M."/>
            <person name="Rychlewski L."/>
            <person name="Rynearson T.A."/>
            <person name="Schmutz J."/>
            <person name="Shapiro H."/>
            <person name="Siaut M."/>
            <person name="Stanley M."/>
            <person name="Sussman M.R."/>
            <person name="Taylor A.R."/>
            <person name="Vardi A."/>
            <person name="von Dassow P."/>
            <person name="Vyverman W."/>
            <person name="Willis A."/>
            <person name="Wyrwicz L.S."/>
            <person name="Rokhsar D.S."/>
            <person name="Weissenbach J."/>
            <person name="Armbrust E.V."/>
            <person name="Green B.R."/>
            <person name="Van de Peer Y."/>
            <person name="Grigoriev I.V."/>
        </authorList>
    </citation>
    <scope>NUCLEOTIDE SEQUENCE [LARGE SCALE GENOMIC DNA]</scope>
    <source>
        <strain evidence="2 3">CCMP1335</strain>
    </source>
</reference>
<evidence type="ECO:0008006" key="4">
    <source>
        <dbReference type="Google" id="ProtNLM"/>
    </source>
</evidence>
<evidence type="ECO:0000256" key="1">
    <source>
        <dbReference type="SAM" id="SignalP"/>
    </source>
</evidence>
<organism evidence="2 3">
    <name type="scientific">Thalassiosira pseudonana</name>
    <name type="common">Marine diatom</name>
    <name type="synonym">Cyclotella nana</name>
    <dbReference type="NCBI Taxonomy" id="35128"/>
    <lineage>
        <taxon>Eukaryota</taxon>
        <taxon>Sar</taxon>
        <taxon>Stramenopiles</taxon>
        <taxon>Ochrophyta</taxon>
        <taxon>Bacillariophyta</taxon>
        <taxon>Coscinodiscophyceae</taxon>
        <taxon>Thalassiosirophycidae</taxon>
        <taxon>Thalassiosirales</taxon>
        <taxon>Thalassiosiraceae</taxon>
        <taxon>Thalassiosira</taxon>
    </lineage>
</organism>
<dbReference type="eggNOG" id="ENOG502RZCH">
    <property type="taxonomic scope" value="Eukaryota"/>
</dbReference>
<keyword evidence="3" id="KW-1185">Reference proteome</keyword>
<keyword evidence="1" id="KW-0732">Signal</keyword>
<proteinExistence type="predicted"/>
<feature type="chain" id="PRO_5002876823" description="Pherophorin domain-containing protein" evidence="1">
    <location>
        <begin position="22"/>
        <end position="274"/>
    </location>
</feature>
<dbReference type="Proteomes" id="UP000001449">
    <property type="component" value="Chromosome 11"/>
</dbReference>
<sequence length="274" mass="29780">MTSLLLTIATLLLNLTPTTHAQSTTTSNNPYSCIDPLNLYTTEVRKGENTTVCLYVGPDGDWNSDISYKRFSVNLVADEFSSYRIPGSFNDIVSSNPFGSDATHIFASSQTALSFLRRYYDTTTQHIYPYLTAIIDVRDGLIRGIAWDDACVFCQKSRCLSNTYNFNGAVATKDQISQPTDGCYLTRNECVTLHAGGSDECDLKLFVVWTGTAVGGKVLLSSDSRFSAFPPNRIQENVKNGVDSALGNLNDFKNTVSGGISDAVDAAGDVIPGR</sequence>
<dbReference type="OMA" id="NDVCELT"/>
<dbReference type="AlphaFoldDB" id="B8LBN4"/>
<dbReference type="KEGG" id="tps:THAPSDRAFT_24293"/>
<reference evidence="2 3" key="1">
    <citation type="journal article" date="2004" name="Science">
        <title>The genome of the diatom Thalassiosira pseudonana: ecology, evolution, and metabolism.</title>
        <authorList>
            <person name="Armbrust E.V."/>
            <person name="Berges J.A."/>
            <person name="Bowler C."/>
            <person name="Green B.R."/>
            <person name="Martinez D."/>
            <person name="Putnam N.H."/>
            <person name="Zhou S."/>
            <person name="Allen A.E."/>
            <person name="Apt K.E."/>
            <person name="Bechner M."/>
            <person name="Brzezinski M.A."/>
            <person name="Chaal B.K."/>
            <person name="Chiovitti A."/>
            <person name="Davis A.K."/>
            <person name="Demarest M.S."/>
            <person name="Detter J.C."/>
            <person name="Glavina T."/>
            <person name="Goodstein D."/>
            <person name="Hadi M.Z."/>
            <person name="Hellsten U."/>
            <person name="Hildebrand M."/>
            <person name="Jenkins B.D."/>
            <person name="Jurka J."/>
            <person name="Kapitonov V.V."/>
            <person name="Kroger N."/>
            <person name="Lau W.W."/>
            <person name="Lane T.W."/>
            <person name="Larimer F.W."/>
            <person name="Lippmeier J.C."/>
            <person name="Lucas S."/>
            <person name="Medina M."/>
            <person name="Montsant A."/>
            <person name="Obornik M."/>
            <person name="Parker M.S."/>
            <person name="Palenik B."/>
            <person name="Pazour G.J."/>
            <person name="Richardson P.M."/>
            <person name="Rynearson T.A."/>
            <person name="Saito M.A."/>
            <person name="Schwartz D.C."/>
            <person name="Thamatrakoln K."/>
            <person name="Valentin K."/>
            <person name="Vardi A."/>
            <person name="Wilkerson F.P."/>
            <person name="Rokhsar D.S."/>
        </authorList>
    </citation>
    <scope>NUCLEOTIDE SEQUENCE [LARGE SCALE GENOMIC DNA]</scope>
    <source>
        <strain evidence="2 3">CCMP1335</strain>
    </source>
</reference>
<evidence type="ECO:0000313" key="3">
    <source>
        <dbReference type="Proteomes" id="UP000001449"/>
    </source>
</evidence>
<feature type="signal peptide" evidence="1">
    <location>
        <begin position="1"/>
        <end position="21"/>
    </location>
</feature>
<dbReference type="InParanoid" id="B8LBN4"/>